<keyword evidence="4" id="KW-0050">Antiport</keyword>
<feature type="transmembrane region" description="Helical" evidence="12">
    <location>
        <begin position="171"/>
        <end position="194"/>
    </location>
</feature>
<dbReference type="InterPro" id="IPR038770">
    <property type="entry name" value="Na+/solute_symporter_sf"/>
</dbReference>
<keyword evidence="6 12" id="KW-1133">Transmembrane helix</keyword>
<evidence type="ECO:0000256" key="10">
    <source>
        <dbReference type="ARBA" id="ARBA00023201"/>
    </source>
</evidence>
<feature type="compositionally biased region" description="Low complexity" evidence="11">
    <location>
        <begin position="548"/>
        <end position="557"/>
    </location>
</feature>
<keyword evidence="8" id="KW-0406">Ion transport</keyword>
<feature type="transmembrane region" description="Helical" evidence="12">
    <location>
        <begin position="412"/>
        <end position="433"/>
    </location>
</feature>
<feature type="region of interest" description="Disordered" evidence="11">
    <location>
        <begin position="528"/>
        <end position="635"/>
    </location>
</feature>
<feature type="compositionally biased region" description="Polar residues" evidence="11">
    <location>
        <begin position="455"/>
        <end position="464"/>
    </location>
</feature>
<evidence type="ECO:0000256" key="12">
    <source>
        <dbReference type="SAM" id="Phobius"/>
    </source>
</evidence>
<dbReference type="Proteomes" id="UP001274830">
    <property type="component" value="Unassembled WGS sequence"/>
</dbReference>
<dbReference type="GO" id="GO:0036376">
    <property type="term" value="P:sodium ion export across plasma membrane"/>
    <property type="evidence" value="ECO:0007669"/>
    <property type="project" value="InterPro"/>
</dbReference>
<dbReference type="InterPro" id="IPR006153">
    <property type="entry name" value="Cation/H_exchanger_TM"/>
</dbReference>
<evidence type="ECO:0000256" key="7">
    <source>
        <dbReference type="ARBA" id="ARBA00023053"/>
    </source>
</evidence>
<dbReference type="FunFam" id="1.20.1530.20:FF:000015">
    <property type="entry name" value="Na(+)/H(+) antiporter 2"/>
    <property type="match status" value="1"/>
</dbReference>
<evidence type="ECO:0000313" key="14">
    <source>
        <dbReference type="EMBL" id="KAK3671060.1"/>
    </source>
</evidence>
<dbReference type="GO" id="GO:0042391">
    <property type="term" value="P:regulation of membrane potential"/>
    <property type="evidence" value="ECO:0007669"/>
    <property type="project" value="InterPro"/>
</dbReference>
<feature type="transmembrane region" description="Helical" evidence="12">
    <location>
        <begin position="105"/>
        <end position="127"/>
    </location>
</feature>
<feature type="transmembrane region" description="Helical" evidence="12">
    <location>
        <begin position="35"/>
        <end position="53"/>
    </location>
</feature>
<feature type="transmembrane region" description="Helical" evidence="12">
    <location>
        <begin position="371"/>
        <end position="391"/>
    </location>
</feature>
<evidence type="ECO:0000256" key="9">
    <source>
        <dbReference type="ARBA" id="ARBA00023136"/>
    </source>
</evidence>
<keyword evidence="9 12" id="KW-0472">Membrane</keyword>
<dbReference type="GO" id="GO:0015385">
    <property type="term" value="F:sodium:proton antiporter activity"/>
    <property type="evidence" value="ECO:0007669"/>
    <property type="project" value="InterPro"/>
</dbReference>
<evidence type="ECO:0000256" key="11">
    <source>
        <dbReference type="SAM" id="MobiDB-lite"/>
    </source>
</evidence>
<feature type="transmembrane region" description="Helical" evidence="12">
    <location>
        <begin position="133"/>
        <end position="150"/>
    </location>
</feature>
<sequence>MPSLEIVNFNIVCATIGGFITLFGLVSYLLKEKFYLSEALISTLAGVVFSPHATNWIKPLDFANGNAVDLETITLYFTRLVLGVQLVLAGVQLPSKYLWKQWKSLSILLGPGMCLMWISTSLLVWALVPNINFLFALAVGASVTPTDPILSNSIVKGKFADKNIPGPLQKIIIAESGANDGLGYPFLFLALYLIKFTGDHGLGVEGGAGRAMALWFYETWAYTILMSVAYGAVVGWIAKELLHWAEERHYVDRESFLVFAITLALFIVGTVGMLGSDDVLACFIAGNAFTWDDWFRLETMDDSLQPTIDMLLNVAIFMWFGAVCPWHSFVDNSVIPIYRLIPLGILVLLLRRLPMVLLFHKKIPQIEELTHAMFVGFFGPIGVSAIFYLYIARQFLREIEVDGQEREDAARLSEVLNVVIWFLAVCSIFVHGLSIPLGKLGFYLPRTISTAISSERVSASQSMARTDDDEPSVPSIGAAAMNEERTLMSHFRRRRLPTSERGEAQTKKRSWVPRSFAKAAQHVADDLTRPANQKAHHRQNEANKDATGSGSSSSGGSPDTNNDHGGARPDISGPRNARLIGHAINDPPVSIDRAGIEDGDEDGPKVNVTSPVESPARSRRQSLEGSGVETPTAVRAGGWQRSIRFGDEAKAEVAGPEGLRDAR</sequence>
<name>A0AAE0TQ04_9PEZI</name>
<evidence type="ECO:0000256" key="8">
    <source>
        <dbReference type="ARBA" id="ARBA00023065"/>
    </source>
</evidence>
<proteinExistence type="inferred from homology"/>
<keyword evidence="7" id="KW-0915">Sodium</keyword>
<evidence type="ECO:0000256" key="5">
    <source>
        <dbReference type="ARBA" id="ARBA00022692"/>
    </source>
</evidence>
<evidence type="ECO:0000256" key="3">
    <source>
        <dbReference type="ARBA" id="ARBA00022448"/>
    </source>
</evidence>
<feature type="transmembrane region" description="Helical" evidence="12">
    <location>
        <begin position="6"/>
        <end position="28"/>
    </location>
</feature>
<evidence type="ECO:0000313" key="15">
    <source>
        <dbReference type="Proteomes" id="UP001274830"/>
    </source>
</evidence>
<comment type="subcellular location">
    <subcellularLocation>
        <location evidence="1">Membrane</location>
        <topology evidence="1">Multi-pass membrane protein</topology>
    </subcellularLocation>
</comment>
<feature type="transmembrane region" description="Helical" evidence="12">
    <location>
        <begin position="337"/>
        <end position="359"/>
    </location>
</feature>
<keyword evidence="15" id="KW-1185">Reference proteome</keyword>
<evidence type="ECO:0000259" key="13">
    <source>
        <dbReference type="Pfam" id="PF00999"/>
    </source>
</evidence>
<feature type="region of interest" description="Disordered" evidence="11">
    <location>
        <begin position="455"/>
        <end position="515"/>
    </location>
</feature>
<dbReference type="Pfam" id="PF00999">
    <property type="entry name" value="Na_H_Exchanger"/>
    <property type="match status" value="1"/>
</dbReference>
<feature type="transmembrane region" description="Helical" evidence="12">
    <location>
        <begin position="257"/>
        <end position="290"/>
    </location>
</feature>
<feature type="transmembrane region" description="Helical" evidence="12">
    <location>
        <begin position="73"/>
        <end position="93"/>
    </location>
</feature>
<feature type="compositionally biased region" description="Basic and acidic residues" evidence="11">
    <location>
        <begin position="497"/>
        <end position="506"/>
    </location>
</feature>
<comment type="similarity">
    <text evidence="2">Belongs to the fungal Na(+)/H(+) exchanger family.</text>
</comment>
<keyword evidence="5 12" id="KW-0812">Transmembrane</keyword>
<organism evidence="14 15">
    <name type="scientific">Recurvomyces mirabilis</name>
    <dbReference type="NCBI Taxonomy" id="574656"/>
    <lineage>
        <taxon>Eukaryota</taxon>
        <taxon>Fungi</taxon>
        <taxon>Dikarya</taxon>
        <taxon>Ascomycota</taxon>
        <taxon>Pezizomycotina</taxon>
        <taxon>Dothideomycetes</taxon>
        <taxon>Dothideomycetidae</taxon>
        <taxon>Mycosphaerellales</taxon>
        <taxon>Teratosphaeriaceae</taxon>
        <taxon>Recurvomyces</taxon>
    </lineage>
</organism>
<gene>
    <name evidence="14" type="ORF">LTR78_009021</name>
</gene>
<reference evidence="14" key="1">
    <citation type="submission" date="2023-07" db="EMBL/GenBank/DDBJ databases">
        <title>Black Yeasts Isolated from many extreme environments.</title>
        <authorList>
            <person name="Coleine C."/>
            <person name="Stajich J.E."/>
            <person name="Selbmann L."/>
        </authorList>
    </citation>
    <scope>NUCLEOTIDE SEQUENCE</scope>
    <source>
        <strain evidence="14">CCFEE 5485</strain>
    </source>
</reference>
<evidence type="ECO:0000256" key="4">
    <source>
        <dbReference type="ARBA" id="ARBA00022449"/>
    </source>
</evidence>
<comment type="caution">
    <text evidence="14">The sequence shown here is derived from an EMBL/GenBank/DDBJ whole genome shotgun (WGS) entry which is preliminary data.</text>
</comment>
<feature type="transmembrane region" description="Helical" evidence="12">
    <location>
        <begin position="214"/>
        <end position="237"/>
    </location>
</feature>
<dbReference type="AlphaFoldDB" id="A0AAE0TQ04"/>
<evidence type="ECO:0000256" key="2">
    <source>
        <dbReference type="ARBA" id="ARBA00005248"/>
    </source>
</evidence>
<dbReference type="GO" id="GO:0120029">
    <property type="term" value="P:proton export across plasma membrane"/>
    <property type="evidence" value="ECO:0007669"/>
    <property type="project" value="InterPro"/>
</dbReference>
<dbReference type="InterPro" id="IPR004712">
    <property type="entry name" value="Na+/H+_antiporter_fungi"/>
</dbReference>
<feature type="transmembrane region" description="Helical" evidence="12">
    <location>
        <begin position="310"/>
        <end position="330"/>
    </location>
</feature>
<protein>
    <recommendedName>
        <fullName evidence="13">Cation/H+ exchanger transmembrane domain-containing protein</fullName>
    </recommendedName>
</protein>
<keyword evidence="3" id="KW-0813">Transport</keyword>
<accession>A0AAE0TQ04</accession>
<feature type="domain" description="Cation/H+ exchanger transmembrane" evidence="13">
    <location>
        <begin position="25"/>
        <end position="436"/>
    </location>
</feature>
<dbReference type="PANTHER" id="PTHR31382">
    <property type="entry name" value="NA(+)/H(+) ANTIPORTER"/>
    <property type="match status" value="1"/>
</dbReference>
<keyword evidence="10" id="KW-0739">Sodium transport</keyword>
<dbReference type="Gene3D" id="1.20.1530.20">
    <property type="match status" value="1"/>
</dbReference>
<dbReference type="PANTHER" id="PTHR31382:SF1">
    <property type="entry name" value="SODIUM ION_PROTON EXCHANGER (EUROFUNG)"/>
    <property type="match status" value="1"/>
</dbReference>
<dbReference type="GO" id="GO:0005886">
    <property type="term" value="C:plasma membrane"/>
    <property type="evidence" value="ECO:0007669"/>
    <property type="project" value="InterPro"/>
</dbReference>
<dbReference type="EMBL" id="JAUTXT010000047">
    <property type="protein sequence ID" value="KAK3671060.1"/>
    <property type="molecule type" value="Genomic_DNA"/>
</dbReference>
<evidence type="ECO:0000256" key="6">
    <source>
        <dbReference type="ARBA" id="ARBA00022989"/>
    </source>
</evidence>
<evidence type="ECO:0000256" key="1">
    <source>
        <dbReference type="ARBA" id="ARBA00004141"/>
    </source>
</evidence>